<keyword evidence="1" id="KW-0472">Membrane</keyword>
<reference evidence="3 5" key="4">
    <citation type="submission" date="2019-09" db="EMBL/GenBank/DDBJ databases">
        <authorList>
            <person name="Depoorter E."/>
        </authorList>
    </citation>
    <scope>NUCLEOTIDE SEQUENCE [LARGE SCALE GENOMIC DNA]</scope>
    <source>
        <strain evidence="3">LMG 13014</strain>
    </source>
</reference>
<reference evidence="4" key="1">
    <citation type="submission" date="2017-06" db="EMBL/GenBank/DDBJ databases">
        <authorList>
            <person name="LiPuma J."/>
            <person name="Spilker T."/>
        </authorList>
    </citation>
    <scope>NUCLEOTIDE SEQUENCE [LARGE SCALE GENOMIC DNA]</scope>
    <source>
        <strain evidence="4">AU17325</strain>
    </source>
</reference>
<dbReference type="EMBL" id="CABVQC010000021">
    <property type="protein sequence ID" value="VWB74198.1"/>
    <property type="molecule type" value="Genomic_DNA"/>
</dbReference>
<dbReference type="AlphaFoldDB" id="A0A228HLR1"/>
<accession>A0A6P2LUD2</accession>
<dbReference type="EMBL" id="NKFA01000045">
    <property type="protein sequence ID" value="OXI31057.1"/>
    <property type="molecule type" value="Genomic_DNA"/>
</dbReference>
<sequence>MNLAVENERQATPKIIHWITAAIAVISMATAYAGAPFQPVSIQSETPISKVLIGNSIGWLVRVRDDHRAVTIERNTQYATATDMIFVTPTGLVTYDIAKDGRVDLNTDRRIMRNGGALELAPVRVSVLEFPDMVKQVEWTRPLALQVQAVIDHHYVALKYAPMIGGPKISGPRRLTITTESGKYSFDVVAGTSGAPVYRVVDGN</sequence>
<dbReference type="Proteomes" id="UP000494261">
    <property type="component" value="Unassembled WGS sequence"/>
</dbReference>
<name>A0A228HLR1_9BURK</name>
<gene>
    <name evidence="3" type="ORF">BLA13014_03383</name>
    <name evidence="2" type="ORF">CFB84_42405</name>
</gene>
<evidence type="ECO:0000313" key="3">
    <source>
        <dbReference type="EMBL" id="VWB74198.1"/>
    </source>
</evidence>
<evidence type="ECO:0000313" key="5">
    <source>
        <dbReference type="Proteomes" id="UP000494261"/>
    </source>
</evidence>
<keyword evidence="1" id="KW-0812">Transmembrane</keyword>
<dbReference type="GeneID" id="99665027"/>
<keyword evidence="1" id="KW-1133">Transmembrane helix</keyword>
<proteinExistence type="predicted"/>
<evidence type="ECO:0000313" key="4">
    <source>
        <dbReference type="Proteomes" id="UP000214600"/>
    </source>
</evidence>
<protein>
    <submittedName>
        <fullName evidence="2">Uncharacterized protein</fullName>
    </submittedName>
</protein>
<dbReference type="RefSeq" id="WP_025496249.1">
    <property type="nucleotide sequence ID" value="NZ_CABVQC010000021.1"/>
</dbReference>
<evidence type="ECO:0000313" key="2">
    <source>
        <dbReference type="EMBL" id="OXI31057.1"/>
    </source>
</evidence>
<feature type="transmembrane region" description="Helical" evidence="1">
    <location>
        <begin position="15"/>
        <end position="35"/>
    </location>
</feature>
<accession>A0A228HLR1</accession>
<evidence type="ECO:0000256" key="1">
    <source>
        <dbReference type="SAM" id="Phobius"/>
    </source>
</evidence>
<organism evidence="2 4">
    <name type="scientific">Burkholderia aenigmatica</name>
    <dbReference type="NCBI Taxonomy" id="2015348"/>
    <lineage>
        <taxon>Bacteria</taxon>
        <taxon>Pseudomonadati</taxon>
        <taxon>Pseudomonadota</taxon>
        <taxon>Betaproteobacteria</taxon>
        <taxon>Burkholderiales</taxon>
        <taxon>Burkholderiaceae</taxon>
        <taxon>Burkholderia</taxon>
        <taxon>Burkholderia cepacia complex</taxon>
    </lineage>
</organism>
<reference evidence="2" key="2">
    <citation type="submission" date="2017-06" db="EMBL/GenBank/DDBJ databases">
        <authorList>
            <person name="Kim H.J."/>
            <person name="Triplett B.A."/>
        </authorList>
    </citation>
    <scope>NUCLEOTIDE SEQUENCE [LARGE SCALE GENOMIC DNA]</scope>
    <source>
        <strain evidence="2">AU17325</strain>
    </source>
</reference>
<reference evidence="2 4" key="3">
    <citation type="submission" date="2017-08" db="EMBL/GenBank/DDBJ databases">
        <title>WGS of novel Burkholderia cepaca complex species.</title>
        <authorList>
            <person name="Lipuma J."/>
            <person name="Spilker T."/>
        </authorList>
    </citation>
    <scope>NUCLEOTIDE SEQUENCE [LARGE SCALE GENOMIC DNA]</scope>
    <source>
        <strain evidence="2 4">AU17325</strain>
    </source>
</reference>
<dbReference type="Proteomes" id="UP000214600">
    <property type="component" value="Unassembled WGS sequence"/>
</dbReference>